<proteinExistence type="predicted"/>
<evidence type="ECO:0000313" key="8">
    <source>
        <dbReference type="Proteomes" id="UP001491310"/>
    </source>
</evidence>
<evidence type="ECO:0000256" key="1">
    <source>
        <dbReference type="ARBA" id="ARBA00004141"/>
    </source>
</evidence>
<keyword evidence="4 5" id="KW-0472">Membrane</keyword>
<evidence type="ECO:0000259" key="6">
    <source>
        <dbReference type="PROSITE" id="PS50850"/>
    </source>
</evidence>
<comment type="caution">
    <text evidence="7">The sequence shown here is derived from an EMBL/GenBank/DDBJ whole genome shotgun (WGS) entry which is preliminary data.</text>
</comment>
<accession>A0ABR2YPL8</accession>
<dbReference type="PROSITE" id="PS50850">
    <property type="entry name" value="MFS"/>
    <property type="match status" value="1"/>
</dbReference>
<evidence type="ECO:0000313" key="7">
    <source>
        <dbReference type="EMBL" id="KAK9908873.1"/>
    </source>
</evidence>
<keyword evidence="2 5" id="KW-0812">Transmembrane</keyword>
<dbReference type="InterPro" id="IPR036259">
    <property type="entry name" value="MFS_trans_sf"/>
</dbReference>
<feature type="transmembrane region" description="Helical" evidence="5">
    <location>
        <begin position="277"/>
        <end position="298"/>
    </location>
</feature>
<dbReference type="InterPro" id="IPR005829">
    <property type="entry name" value="Sugar_transporter_CS"/>
</dbReference>
<protein>
    <recommendedName>
        <fullName evidence="6">Major facilitator superfamily (MFS) profile domain-containing protein</fullName>
    </recommendedName>
</protein>
<feature type="domain" description="Major facilitator superfamily (MFS) profile" evidence="6">
    <location>
        <begin position="19"/>
        <end position="446"/>
    </location>
</feature>
<feature type="transmembrane region" description="Helical" evidence="5">
    <location>
        <begin position="421"/>
        <end position="441"/>
    </location>
</feature>
<feature type="transmembrane region" description="Helical" evidence="5">
    <location>
        <begin position="310"/>
        <end position="328"/>
    </location>
</feature>
<evidence type="ECO:0000256" key="2">
    <source>
        <dbReference type="ARBA" id="ARBA00022692"/>
    </source>
</evidence>
<sequence length="498" mass="52609">MHNSQREEVTVDEAFQKSIGEFGAGQRFISFLDQDEACSAALSQPQPDLCSLPRTSWQWVTRRSSVVSDWDLICGDAWKLQVVNTAFFLGALLGAVMSSWLAEEFGRRRTLGMACAATALFGMCSALSPSYWWYLVLRCVAGAGVASVTSMAFLLAVEPVGPAWRGVAALGSGYGSAAGACLLPFLAFLLPGWRALTFVTSALAGVALCTVVPVVPESPRWLLSTGRKGDATAALAAIASRNKTHLPEAPLADAAASVAARRGILDILGNARLRRRIVLILYTSCFVNMAYYGVTLLIGSMAGDPYVNQLLGFLVEAPTIAATTLAIGRLGRRSTAAFLLLQGGTACMLCAVTHGWLQLVFVVACKVGVTGALVLGPLYAEELFPGNVRSAASQACSLAGRLGAIGAPGFVLLGSATGAAFLPYIVFGSLILLAGISMPALPETLDAPQPESVQELATTHRQYKLTSLRHIFRTRSCLPGPLHKTFMRTADSDGDETA</sequence>
<feature type="transmembrane region" description="Helical" evidence="5">
    <location>
        <begin position="82"/>
        <end position="102"/>
    </location>
</feature>
<keyword evidence="3 5" id="KW-1133">Transmembrane helix</keyword>
<reference evidence="7 8" key="1">
    <citation type="journal article" date="2024" name="Nat. Commun.">
        <title>Phylogenomics reveals the evolutionary origins of lichenization in chlorophyte algae.</title>
        <authorList>
            <person name="Puginier C."/>
            <person name="Libourel C."/>
            <person name="Otte J."/>
            <person name="Skaloud P."/>
            <person name="Haon M."/>
            <person name="Grisel S."/>
            <person name="Petersen M."/>
            <person name="Berrin J.G."/>
            <person name="Delaux P.M."/>
            <person name="Dal Grande F."/>
            <person name="Keller J."/>
        </authorList>
    </citation>
    <scope>NUCLEOTIDE SEQUENCE [LARGE SCALE GENOMIC DNA]</scope>
    <source>
        <strain evidence="7 8">SAG 216-7</strain>
    </source>
</reference>
<feature type="transmembrane region" description="Helical" evidence="5">
    <location>
        <begin position="335"/>
        <end position="354"/>
    </location>
</feature>
<dbReference type="Gene3D" id="1.20.1250.20">
    <property type="entry name" value="MFS general substrate transporter like domains"/>
    <property type="match status" value="1"/>
</dbReference>
<gene>
    <name evidence="7" type="ORF">WJX75_004103</name>
</gene>
<feature type="transmembrane region" description="Helical" evidence="5">
    <location>
        <begin position="169"/>
        <end position="189"/>
    </location>
</feature>
<comment type="subcellular location">
    <subcellularLocation>
        <location evidence="1">Membrane</location>
        <topology evidence="1">Multi-pass membrane protein</topology>
    </subcellularLocation>
</comment>
<evidence type="ECO:0000256" key="5">
    <source>
        <dbReference type="SAM" id="Phobius"/>
    </source>
</evidence>
<organism evidence="7 8">
    <name type="scientific">Coccomyxa subellipsoidea</name>
    <dbReference type="NCBI Taxonomy" id="248742"/>
    <lineage>
        <taxon>Eukaryota</taxon>
        <taxon>Viridiplantae</taxon>
        <taxon>Chlorophyta</taxon>
        <taxon>core chlorophytes</taxon>
        <taxon>Trebouxiophyceae</taxon>
        <taxon>Trebouxiophyceae incertae sedis</taxon>
        <taxon>Coccomyxaceae</taxon>
        <taxon>Coccomyxa</taxon>
    </lineage>
</organism>
<name>A0ABR2YPL8_9CHLO</name>
<keyword evidence="8" id="KW-1185">Reference proteome</keyword>
<dbReference type="PROSITE" id="PS00216">
    <property type="entry name" value="SUGAR_TRANSPORT_1"/>
    <property type="match status" value="1"/>
</dbReference>
<dbReference type="InterPro" id="IPR020846">
    <property type="entry name" value="MFS_dom"/>
</dbReference>
<dbReference type="PANTHER" id="PTHR24064">
    <property type="entry name" value="SOLUTE CARRIER FAMILY 22 MEMBER"/>
    <property type="match status" value="1"/>
</dbReference>
<evidence type="ECO:0000256" key="4">
    <source>
        <dbReference type="ARBA" id="ARBA00023136"/>
    </source>
</evidence>
<dbReference type="Proteomes" id="UP001491310">
    <property type="component" value="Unassembled WGS sequence"/>
</dbReference>
<feature type="transmembrane region" description="Helical" evidence="5">
    <location>
        <begin position="140"/>
        <end position="157"/>
    </location>
</feature>
<evidence type="ECO:0000256" key="3">
    <source>
        <dbReference type="ARBA" id="ARBA00022989"/>
    </source>
</evidence>
<dbReference type="SUPFAM" id="SSF103473">
    <property type="entry name" value="MFS general substrate transporter"/>
    <property type="match status" value="1"/>
</dbReference>
<dbReference type="InterPro" id="IPR005828">
    <property type="entry name" value="MFS_sugar_transport-like"/>
</dbReference>
<dbReference type="EMBL" id="JALJOT010000007">
    <property type="protein sequence ID" value="KAK9908873.1"/>
    <property type="molecule type" value="Genomic_DNA"/>
</dbReference>
<feature type="transmembrane region" description="Helical" evidence="5">
    <location>
        <begin position="114"/>
        <end position="134"/>
    </location>
</feature>
<dbReference type="Pfam" id="PF00083">
    <property type="entry name" value="Sugar_tr"/>
    <property type="match status" value="1"/>
</dbReference>